<comment type="caution">
    <text evidence="1">The sequence shown here is derived from an EMBL/GenBank/DDBJ whole genome shotgun (WGS) entry which is preliminary data.</text>
</comment>
<evidence type="ECO:0000313" key="2">
    <source>
        <dbReference type="Proteomes" id="UP000590740"/>
    </source>
</evidence>
<name>A0A7W7YAG0_9BACT</name>
<accession>A0A7W7YAG0</accession>
<dbReference type="RefSeq" id="WP_184339524.1">
    <property type="nucleotide sequence ID" value="NZ_JACHIG010000004.1"/>
</dbReference>
<protein>
    <recommendedName>
        <fullName evidence="3">DUF2971 domain-containing protein</fullName>
    </recommendedName>
</protein>
<dbReference type="EMBL" id="JACHIG010000004">
    <property type="protein sequence ID" value="MBB5032602.1"/>
    <property type="molecule type" value="Genomic_DNA"/>
</dbReference>
<evidence type="ECO:0008006" key="3">
    <source>
        <dbReference type="Google" id="ProtNLM"/>
    </source>
</evidence>
<dbReference type="Pfam" id="PF11185">
    <property type="entry name" value="DUF2971"/>
    <property type="match status" value="1"/>
</dbReference>
<keyword evidence="2" id="KW-1185">Reference proteome</keyword>
<dbReference type="AlphaFoldDB" id="A0A7W7YAG0"/>
<organism evidence="1 2">
    <name type="scientific">Prosthecobacter vanneervenii</name>
    <dbReference type="NCBI Taxonomy" id="48466"/>
    <lineage>
        <taxon>Bacteria</taxon>
        <taxon>Pseudomonadati</taxon>
        <taxon>Verrucomicrobiota</taxon>
        <taxon>Verrucomicrobiia</taxon>
        <taxon>Verrucomicrobiales</taxon>
        <taxon>Verrucomicrobiaceae</taxon>
        <taxon>Prosthecobacter</taxon>
    </lineage>
</organism>
<reference evidence="1 2" key="1">
    <citation type="submission" date="2020-08" db="EMBL/GenBank/DDBJ databases">
        <title>Genomic Encyclopedia of Type Strains, Phase IV (KMG-IV): sequencing the most valuable type-strain genomes for metagenomic binning, comparative biology and taxonomic classification.</title>
        <authorList>
            <person name="Goeker M."/>
        </authorList>
    </citation>
    <scope>NUCLEOTIDE SEQUENCE [LARGE SCALE GENOMIC DNA]</scope>
    <source>
        <strain evidence="1 2">DSM 12252</strain>
    </source>
</reference>
<proteinExistence type="predicted"/>
<evidence type="ECO:0000313" key="1">
    <source>
        <dbReference type="EMBL" id="MBB5032602.1"/>
    </source>
</evidence>
<sequence length="277" mass="32085">MIDPIYKFLPPSRDSYIEDGKLRFSQPRSLNDPFELVNFNVLKGYEQHLISSFQSELQRIEKISDPSIREIERQGVQSAIDEELACVGRKGSKELTKFTQDIIDKFGKKLGVLSLSDRWNSSLMWSHYAQRHTGFCVGFDRSHPFFADETLQKTKLRPVVYGLARIDFEEEIQGLGPRIPFYKSPEWAYEEESRITFYWERNGPINFTELKAENPPGTPVRLLHVPHESICELLIGMETPADLKEKIIKFAARLRVPVFETFQSVTKLTLERGELIL</sequence>
<gene>
    <name evidence="1" type="ORF">HNQ65_002184</name>
</gene>
<dbReference type="Proteomes" id="UP000590740">
    <property type="component" value="Unassembled WGS sequence"/>
</dbReference>
<dbReference type="InterPro" id="IPR021352">
    <property type="entry name" value="DUF2971"/>
</dbReference>